<dbReference type="AlphaFoldDB" id="A0A0K2U9H1"/>
<name>A0A0K2U9H1_LEPSM</name>
<accession>A0A0K2U9H1</accession>
<proteinExistence type="predicted"/>
<feature type="non-terminal residue" evidence="1">
    <location>
        <position position="1"/>
    </location>
</feature>
<reference evidence="1" key="1">
    <citation type="submission" date="2014-05" db="EMBL/GenBank/DDBJ databases">
        <authorList>
            <person name="Chronopoulou M."/>
        </authorList>
    </citation>
    <scope>NUCLEOTIDE SEQUENCE</scope>
    <source>
        <tissue evidence="1">Whole organism</tissue>
    </source>
</reference>
<organism evidence="1">
    <name type="scientific">Lepeophtheirus salmonis</name>
    <name type="common">Salmon louse</name>
    <name type="synonym">Caligus salmonis</name>
    <dbReference type="NCBI Taxonomy" id="72036"/>
    <lineage>
        <taxon>Eukaryota</taxon>
        <taxon>Metazoa</taxon>
        <taxon>Ecdysozoa</taxon>
        <taxon>Arthropoda</taxon>
        <taxon>Crustacea</taxon>
        <taxon>Multicrustacea</taxon>
        <taxon>Hexanauplia</taxon>
        <taxon>Copepoda</taxon>
        <taxon>Siphonostomatoida</taxon>
        <taxon>Caligidae</taxon>
        <taxon>Lepeophtheirus</taxon>
    </lineage>
</organism>
<protein>
    <submittedName>
        <fullName evidence="1">Uncharacterized protein</fullName>
    </submittedName>
</protein>
<dbReference type="EMBL" id="HACA01017512">
    <property type="protein sequence ID" value="CDW34873.1"/>
    <property type="molecule type" value="Transcribed_RNA"/>
</dbReference>
<sequence length="140" mass="15701">SDFFSKGWLVEKPTLALLFDCIEYISFSAILRLGIIFLVISKSSCNGSKFPFFAHVEYKSITFSILALIACSEIIGEFNLSTQSRETSFAISTTLSFLPLIDLIRNRLRPTIFILSGITLLDESEDSSRGTLARCEVDWN</sequence>
<evidence type="ECO:0000313" key="1">
    <source>
        <dbReference type="EMBL" id="CDW34873.1"/>
    </source>
</evidence>